<sequence length="119" mass="13840">MRIGKNELKIMELLDEADGLERGSLKNKFTLLGNRVTRFSEALKTLTEKELIAKYAQIEVEKRGWSFDSWTKDEDGNFAVLAKKLYDGKMAKGPKTRIYLELTEKGRKELRKREDRLSN</sequence>
<keyword evidence="2" id="KW-1185">Reference proteome</keyword>
<protein>
    <recommendedName>
        <fullName evidence="3">ArnR1-like winged helix-turn-helix domain-containing protein</fullName>
    </recommendedName>
</protein>
<comment type="caution">
    <text evidence="1">The sequence shown here is derived from an EMBL/GenBank/DDBJ whole genome shotgun (WGS) entry which is preliminary data.</text>
</comment>
<organism evidence="1 2">
    <name type="scientific">candidate division MSBL1 archaeon SCGC-AAA259B11</name>
    <dbReference type="NCBI Taxonomy" id="1698260"/>
    <lineage>
        <taxon>Archaea</taxon>
        <taxon>Methanobacteriati</taxon>
        <taxon>Methanobacteriota</taxon>
        <taxon>candidate division MSBL1</taxon>
    </lineage>
</organism>
<dbReference type="Proteomes" id="UP000070184">
    <property type="component" value="Unassembled WGS sequence"/>
</dbReference>
<dbReference type="EMBL" id="LHXK01000050">
    <property type="protein sequence ID" value="KXA89194.1"/>
    <property type="molecule type" value="Genomic_DNA"/>
</dbReference>
<proteinExistence type="predicted"/>
<evidence type="ECO:0000313" key="1">
    <source>
        <dbReference type="EMBL" id="KXA89194.1"/>
    </source>
</evidence>
<evidence type="ECO:0008006" key="3">
    <source>
        <dbReference type="Google" id="ProtNLM"/>
    </source>
</evidence>
<accession>A0A133U4U9</accession>
<reference evidence="1 2" key="1">
    <citation type="journal article" date="2016" name="Sci. Rep.">
        <title>Metabolic traits of an uncultured archaeal lineage -MSBL1- from brine pools of the Red Sea.</title>
        <authorList>
            <person name="Mwirichia R."/>
            <person name="Alam I."/>
            <person name="Rashid M."/>
            <person name="Vinu M."/>
            <person name="Ba-Alawi W."/>
            <person name="Anthony Kamau A."/>
            <person name="Kamanda Ngugi D."/>
            <person name="Goker M."/>
            <person name="Klenk H.P."/>
            <person name="Bajic V."/>
            <person name="Stingl U."/>
        </authorList>
    </citation>
    <scope>NUCLEOTIDE SEQUENCE [LARGE SCALE GENOMIC DNA]</scope>
    <source>
        <strain evidence="1">SCGC-AAA259B11</strain>
    </source>
</reference>
<gene>
    <name evidence="1" type="ORF">AKJ61_03385</name>
</gene>
<dbReference type="AlphaFoldDB" id="A0A133U4U9"/>
<name>A0A133U4U9_9EURY</name>
<evidence type="ECO:0000313" key="2">
    <source>
        <dbReference type="Proteomes" id="UP000070184"/>
    </source>
</evidence>